<dbReference type="AlphaFoldDB" id="A0A2R5L445"/>
<feature type="compositionally biased region" description="Polar residues" evidence="1">
    <location>
        <begin position="158"/>
        <end position="172"/>
    </location>
</feature>
<dbReference type="SUPFAM" id="SSF50814">
    <property type="entry name" value="Lipocalins"/>
    <property type="match status" value="1"/>
</dbReference>
<evidence type="ECO:0000313" key="3">
    <source>
        <dbReference type="EMBL" id="MBY04284.1"/>
    </source>
</evidence>
<accession>A0A2R5L445</accession>
<reference evidence="3" key="1">
    <citation type="submission" date="2018-03" db="EMBL/GenBank/DDBJ databases">
        <title>The relapsing fever spirochete Borrelia turicatae persists in the highly oxidative environment of its soft-bodied tick vector.</title>
        <authorList>
            <person name="Bourret T.J."/>
            <person name="Boyle W.K."/>
            <person name="Valenzuela J.G."/>
            <person name="Oliveira F."/>
            <person name="Lopez J.E."/>
        </authorList>
    </citation>
    <scope>NUCLEOTIDE SEQUENCE</scope>
    <source>
        <strain evidence="3">Kansas strain/isolate</strain>
        <tissue evidence="3">Salivary glands</tissue>
    </source>
</reference>
<dbReference type="Gene3D" id="2.40.128.20">
    <property type="match status" value="1"/>
</dbReference>
<dbReference type="EMBL" id="GGLE01000158">
    <property type="protein sequence ID" value="MBY04284.1"/>
    <property type="molecule type" value="Transcribed_RNA"/>
</dbReference>
<feature type="chain" id="PRO_5015307077" evidence="2">
    <location>
        <begin position="22"/>
        <end position="172"/>
    </location>
</feature>
<dbReference type="InterPro" id="IPR012674">
    <property type="entry name" value="Calycin"/>
</dbReference>
<name>A0A2R5L445_9ACAR</name>
<evidence type="ECO:0000256" key="1">
    <source>
        <dbReference type="SAM" id="MobiDB-lite"/>
    </source>
</evidence>
<protein>
    <submittedName>
        <fullName evidence="3">Putative salivary lipocalin</fullName>
    </submittedName>
</protein>
<keyword evidence="2" id="KW-0732">Signal</keyword>
<evidence type="ECO:0000256" key="2">
    <source>
        <dbReference type="SAM" id="SignalP"/>
    </source>
</evidence>
<feature type="region of interest" description="Disordered" evidence="1">
    <location>
        <begin position="151"/>
        <end position="172"/>
    </location>
</feature>
<proteinExistence type="predicted"/>
<sequence>MVGSPHVLFVSLCLLGGVALAEKQCDFKGTPDAWNAITKPGSGVYRLQLSTQENPKDCLRGRVPKNPTKPNATITMTYKDKDGQWQSNEWQFYTSGPNITATLGDTTLTGTVIFDDEGKCHVNKYPDGAYGLWKHSSAQEGDAKCCKKKFKKETKSKNPQNPQKEGCSKSTS</sequence>
<feature type="signal peptide" evidence="2">
    <location>
        <begin position="1"/>
        <end position="21"/>
    </location>
</feature>
<organism evidence="3">
    <name type="scientific">Ornithodoros turicata</name>
    <dbReference type="NCBI Taxonomy" id="34597"/>
    <lineage>
        <taxon>Eukaryota</taxon>
        <taxon>Metazoa</taxon>
        <taxon>Ecdysozoa</taxon>
        <taxon>Arthropoda</taxon>
        <taxon>Chelicerata</taxon>
        <taxon>Arachnida</taxon>
        <taxon>Acari</taxon>
        <taxon>Parasitiformes</taxon>
        <taxon>Ixodida</taxon>
        <taxon>Ixodoidea</taxon>
        <taxon>Argasidae</taxon>
        <taxon>Ornithodorinae</taxon>
        <taxon>Ornithodoros</taxon>
    </lineage>
</organism>